<feature type="compositionally biased region" description="Basic and acidic residues" evidence="5">
    <location>
        <begin position="338"/>
        <end position="351"/>
    </location>
</feature>
<dbReference type="PROSITE" id="PS50011">
    <property type="entry name" value="PROTEIN_KINASE_DOM"/>
    <property type="match status" value="1"/>
</dbReference>
<dbReference type="InterPro" id="IPR013212">
    <property type="entry name" value="Mad3/Bub1_I"/>
</dbReference>
<dbReference type="InterPro" id="IPR000719">
    <property type="entry name" value="Prot_kinase_dom"/>
</dbReference>
<evidence type="ECO:0000256" key="4">
    <source>
        <dbReference type="ARBA" id="ARBA00023328"/>
    </source>
</evidence>
<evidence type="ECO:0000256" key="1">
    <source>
        <dbReference type="ARBA" id="ARBA00004629"/>
    </source>
</evidence>
<dbReference type="OrthoDB" id="248495at2759"/>
<dbReference type="PROSITE" id="PS00108">
    <property type="entry name" value="PROTEIN_KINASE_ST"/>
    <property type="match status" value="1"/>
</dbReference>
<dbReference type="GeneID" id="37013198"/>
<feature type="domain" description="BUB1 N-terminal" evidence="7">
    <location>
        <begin position="99"/>
        <end position="260"/>
    </location>
</feature>
<evidence type="ECO:0000313" key="8">
    <source>
        <dbReference type="EMBL" id="PWN24141.1"/>
    </source>
</evidence>
<dbReference type="RefSeq" id="XP_025351301.1">
    <property type="nucleotide sequence ID" value="XM_025491464.1"/>
</dbReference>
<dbReference type="GO" id="GO:0004672">
    <property type="term" value="F:protein kinase activity"/>
    <property type="evidence" value="ECO:0007669"/>
    <property type="project" value="InterPro"/>
</dbReference>
<feature type="compositionally biased region" description="Polar residues" evidence="5">
    <location>
        <begin position="1042"/>
        <end position="1052"/>
    </location>
</feature>
<feature type="compositionally biased region" description="Acidic residues" evidence="5">
    <location>
        <begin position="1067"/>
        <end position="1082"/>
    </location>
</feature>
<feature type="compositionally biased region" description="Polar residues" evidence="5">
    <location>
        <begin position="890"/>
        <end position="913"/>
    </location>
</feature>
<dbReference type="Pfam" id="PF08311">
    <property type="entry name" value="Mad3_BUB1_I"/>
    <property type="match status" value="1"/>
</dbReference>
<dbReference type="PROSITE" id="PS51489">
    <property type="entry name" value="BUB1_N"/>
    <property type="match status" value="1"/>
</dbReference>
<feature type="compositionally biased region" description="Acidic residues" evidence="5">
    <location>
        <begin position="569"/>
        <end position="581"/>
    </location>
</feature>
<accession>A0A316UII3</accession>
<dbReference type="GO" id="GO:0000776">
    <property type="term" value="C:kinetochore"/>
    <property type="evidence" value="ECO:0007669"/>
    <property type="project" value="UniProtKB-KW"/>
</dbReference>
<feature type="compositionally biased region" description="Polar residues" evidence="5">
    <location>
        <begin position="58"/>
        <end position="76"/>
    </location>
</feature>
<evidence type="ECO:0000259" key="6">
    <source>
        <dbReference type="PROSITE" id="PS50011"/>
    </source>
</evidence>
<feature type="compositionally biased region" description="Acidic residues" evidence="5">
    <location>
        <begin position="767"/>
        <end position="777"/>
    </location>
</feature>
<evidence type="ECO:0000259" key="7">
    <source>
        <dbReference type="PROSITE" id="PS51489"/>
    </source>
</evidence>
<dbReference type="EMBL" id="KZ819321">
    <property type="protein sequence ID" value="PWN24141.1"/>
    <property type="molecule type" value="Genomic_DNA"/>
</dbReference>
<feature type="domain" description="Protein kinase" evidence="6">
    <location>
        <begin position="1019"/>
        <end position="1394"/>
    </location>
</feature>
<keyword evidence="4" id="KW-0137">Centromere</keyword>
<feature type="region of interest" description="Disordered" evidence="5">
    <location>
        <begin position="1042"/>
        <end position="1085"/>
    </location>
</feature>
<dbReference type="SUPFAM" id="SSF56112">
    <property type="entry name" value="Protein kinase-like (PK-like)"/>
    <property type="match status" value="1"/>
</dbReference>
<keyword evidence="9" id="KW-1185">Reference proteome</keyword>
<feature type="compositionally biased region" description="Low complexity" evidence="5">
    <location>
        <begin position="16"/>
        <end position="30"/>
    </location>
</feature>
<dbReference type="PANTHER" id="PTHR14030">
    <property type="entry name" value="MITOTIC CHECKPOINT SERINE/THREONINE-PROTEIN KINASE BUB1"/>
    <property type="match status" value="1"/>
</dbReference>
<feature type="compositionally biased region" description="Low complexity" evidence="5">
    <location>
        <begin position="458"/>
        <end position="473"/>
    </location>
</feature>
<evidence type="ECO:0000256" key="3">
    <source>
        <dbReference type="ARBA" id="ARBA00022838"/>
    </source>
</evidence>
<feature type="region of interest" description="Disordered" evidence="5">
    <location>
        <begin position="363"/>
        <end position="414"/>
    </location>
</feature>
<dbReference type="Gene3D" id="1.10.510.10">
    <property type="entry name" value="Transferase(Phosphotransferase) domain 1"/>
    <property type="match status" value="1"/>
</dbReference>
<feature type="compositionally biased region" description="Acidic residues" evidence="5">
    <location>
        <begin position="799"/>
        <end position="811"/>
    </location>
</feature>
<feature type="compositionally biased region" description="Basic and acidic residues" evidence="5">
    <location>
        <begin position="529"/>
        <end position="538"/>
    </location>
</feature>
<proteinExistence type="predicted"/>
<evidence type="ECO:0000256" key="5">
    <source>
        <dbReference type="SAM" id="MobiDB-lite"/>
    </source>
</evidence>
<feature type="compositionally biased region" description="Low complexity" evidence="5">
    <location>
        <begin position="482"/>
        <end position="498"/>
    </location>
</feature>
<keyword evidence="3" id="KW-0995">Kinetochore</keyword>
<evidence type="ECO:0000256" key="2">
    <source>
        <dbReference type="ARBA" id="ARBA00022454"/>
    </source>
</evidence>
<organism evidence="8 9">
    <name type="scientific">Pseudomicrostroma glucosiphilum</name>
    <dbReference type="NCBI Taxonomy" id="1684307"/>
    <lineage>
        <taxon>Eukaryota</taxon>
        <taxon>Fungi</taxon>
        <taxon>Dikarya</taxon>
        <taxon>Basidiomycota</taxon>
        <taxon>Ustilaginomycotina</taxon>
        <taxon>Exobasidiomycetes</taxon>
        <taxon>Microstromatales</taxon>
        <taxon>Microstromatales incertae sedis</taxon>
        <taxon>Pseudomicrostroma</taxon>
    </lineage>
</organism>
<keyword evidence="2" id="KW-0158">Chromosome</keyword>
<dbReference type="FunFam" id="1.25.40.430:FF:000003">
    <property type="entry name" value="Checkpoint serine/threonine-protein kinase BUB1"/>
    <property type="match status" value="1"/>
</dbReference>
<feature type="region of interest" description="Disordered" evidence="5">
    <location>
        <begin position="1"/>
        <end position="78"/>
    </location>
</feature>
<dbReference type="GO" id="GO:0005634">
    <property type="term" value="C:nucleus"/>
    <property type="evidence" value="ECO:0007669"/>
    <property type="project" value="TreeGrafter"/>
</dbReference>
<dbReference type="PANTHER" id="PTHR14030:SF4">
    <property type="entry name" value="BUB1 KINASE, ISOFORM A-RELATED"/>
    <property type="match status" value="1"/>
</dbReference>
<dbReference type="InterPro" id="IPR015661">
    <property type="entry name" value="Bub1/Mad3"/>
</dbReference>
<dbReference type="GO" id="GO:0005524">
    <property type="term" value="F:ATP binding"/>
    <property type="evidence" value="ECO:0007669"/>
    <property type="project" value="InterPro"/>
</dbReference>
<reference evidence="8 9" key="1">
    <citation type="journal article" date="2018" name="Mol. Biol. Evol.">
        <title>Broad Genomic Sampling Reveals a Smut Pathogenic Ancestry of the Fungal Clade Ustilaginomycotina.</title>
        <authorList>
            <person name="Kijpornyongpan T."/>
            <person name="Mondo S.J."/>
            <person name="Barry K."/>
            <person name="Sandor L."/>
            <person name="Lee J."/>
            <person name="Lipzen A."/>
            <person name="Pangilinan J."/>
            <person name="LaButti K."/>
            <person name="Hainaut M."/>
            <person name="Henrissat B."/>
            <person name="Grigoriev I.V."/>
            <person name="Spatafora J.W."/>
            <person name="Aime M.C."/>
        </authorList>
    </citation>
    <scope>NUCLEOTIDE SEQUENCE [LARGE SCALE GENOMIC DNA]</scope>
    <source>
        <strain evidence="8 9">MCA 4718</strain>
    </source>
</reference>
<feature type="region of interest" description="Disordered" evidence="5">
    <location>
        <begin position="431"/>
        <end position="703"/>
    </location>
</feature>
<dbReference type="InterPro" id="IPR011009">
    <property type="entry name" value="Kinase-like_dom_sf"/>
</dbReference>
<dbReference type="SMART" id="SM00777">
    <property type="entry name" value="Mad3_BUB1_I"/>
    <property type="match status" value="1"/>
</dbReference>
<feature type="region of interest" description="Disordered" evidence="5">
    <location>
        <begin position="767"/>
        <end position="948"/>
    </location>
</feature>
<dbReference type="SMART" id="SM00220">
    <property type="entry name" value="S_TKc"/>
    <property type="match status" value="1"/>
</dbReference>
<dbReference type="GO" id="GO:0051754">
    <property type="term" value="P:meiotic sister chromatid cohesion, centromeric"/>
    <property type="evidence" value="ECO:0007669"/>
    <property type="project" value="TreeGrafter"/>
</dbReference>
<name>A0A316UII3_9BASI</name>
<feature type="compositionally biased region" description="Acidic residues" evidence="5">
    <location>
        <begin position="650"/>
        <end position="670"/>
    </location>
</feature>
<dbReference type="STRING" id="1684307.A0A316UII3"/>
<dbReference type="GO" id="GO:0007094">
    <property type="term" value="P:mitotic spindle assembly checkpoint signaling"/>
    <property type="evidence" value="ECO:0007669"/>
    <property type="project" value="InterPro"/>
</dbReference>
<evidence type="ECO:0000313" key="9">
    <source>
        <dbReference type="Proteomes" id="UP000245942"/>
    </source>
</evidence>
<evidence type="ECO:0008006" key="10">
    <source>
        <dbReference type="Google" id="ProtNLM"/>
    </source>
</evidence>
<comment type="subcellular location">
    <subcellularLocation>
        <location evidence="1">Chromosome</location>
        <location evidence="1">Centromere</location>
        <location evidence="1">Kinetochore</location>
    </subcellularLocation>
</comment>
<dbReference type="Proteomes" id="UP000245942">
    <property type="component" value="Unassembled WGS sequence"/>
</dbReference>
<protein>
    <recommendedName>
        <fullName evidence="10">Protein kinase domain-containing protein</fullName>
    </recommendedName>
</protein>
<dbReference type="GO" id="GO:0032991">
    <property type="term" value="C:protein-containing complex"/>
    <property type="evidence" value="ECO:0007669"/>
    <property type="project" value="UniProtKB-ARBA"/>
</dbReference>
<sequence>MSGPSSAMAPPPAPLQTPRRPTTSSSSLTPFKTPLRTPGEQTSHTPVVNFDLIEYQKENVQPSSRGRSAHSLSQTLGMKHKERAEDLAAKRREFEAKVVPEKLEESDDPLVVWEDYVEWVTESYPSGGTSADSGLVPLLERATRSLKDDERYRNSYRYLRLWLIYSRNVESAELVLNWLLANDVGTKCAALYEEAASLAESKRLYESADSLYRLGVSRSATPLPRLKRKYEEYKARILRNQSAPGSSSDIDSASGLTYTQALERAMRESRRVMLGSKDEKAGRSLSANAVRGNGHSAGLALGPKIGGLANNGRKLGVFKDADGSRGEYAKGPEMGELGSRDARRQENVKEAKPWKGERLLQKITTTPSNAGKAPIKIFADSDEEDEQPTRTPKKDSNVFNSKPAAASQCPESDLLKRNPFALWGQEVQKSAETLRGVELGDVTKLGVTREPEKRTALSSSKSSTTSNGSGSSSSKDKKILKSSKTSSRAAESSASSSTKRPERLAVPEALLYPGMDIGTATSSTSTSRSAERSMDEVKAMQQKWPLNIDGDEAEDPWSYLDTPALQAAEEQEEAQQDDESLPLEGSSTPVQASPVRREASPSPQQESFVSEKRSKKNPNMTLIGAREPTVTAFTREANRAALELINGPGSDDDESDSEEPESEDEDDEDEYIPRGGVPPTPTPLQRGGASGNLGFTAPPVAPPRVVSDENAIVQATPLRAAPAPSRGFAANARGGLVGGGNALPAATPLRKPLAGLGVAAKRNIFVEEEEEEEEDNRDEQPLAAGPRAGAKRILPAIAADDEDDEGSEPEQDERGYNFAEGQDLLEGGARYDQLTTISERTEYETRWGLATPAKSRVGSVPEESEEEPEEPEQRLAPPRSTATDERSFTSEESSQDQASRSQYGGQAQFSLSPGYTIEKRDERTGSWQDSAEPVPAPTALVTTAPNPACPTDPEVIELVLTALALPIESSPDYRDCTSRSAQQLPALKKRAKAQSRKSVGNSSFVGSKDWELEVDNVVFSVREMLGEGAYGSVFLAEDVENKTPSSSRSKQGMTLGGITGDSSFTNEADEQDDEDEEEDEDEAERRRMVAIKVESPPNRWEFYVLGQLRARLEARALQSIISARRFYAFQDESYLILEWGEKGTLLELVNQASAAGVAPTAALGAPAAVGSNGVEEVLAMFFTIELLRLVESLHAAKLLHGDLKIDNVLLRLEEPAAGTTWSNTYSRDGSSGWSSKGVHLLDFGRAIDLSVFPSSQTFIADWETDARDCAEMREGRPWTHQVDYFGVASVAYCLLFGKYIETTWVVEPGSGSRRQKVVGSWKRWWQGELWTKLFEVLLNPKLAAGAGGQMPIPEQVGAVRAEMEDWLEANCLKGGKNLKGLLKKLEIWSMKRRP</sequence>
<feature type="compositionally biased region" description="Low complexity" evidence="5">
    <location>
        <begin position="519"/>
        <end position="528"/>
    </location>
</feature>
<dbReference type="InterPro" id="IPR008271">
    <property type="entry name" value="Ser/Thr_kinase_AS"/>
</dbReference>
<feature type="region of interest" description="Disordered" evidence="5">
    <location>
        <begin position="326"/>
        <end position="351"/>
    </location>
</feature>
<dbReference type="Gene3D" id="1.25.40.430">
    <property type="match status" value="1"/>
</dbReference>
<gene>
    <name evidence="8" type="ORF">BCV69DRAFT_280044</name>
</gene>